<comment type="similarity">
    <text evidence="4">Belongs to the ferritin family.</text>
</comment>
<reference evidence="6" key="1">
    <citation type="submission" date="2025-08" db="UniProtKB">
        <authorList>
            <consortium name="Ensembl"/>
        </authorList>
    </citation>
    <scope>IDENTIFICATION</scope>
</reference>
<sequence>MSSQIHQNYSTEVEAFVNRLINMHLQAPYPSLSLGFYVNRDNVAPEGVSHFFRVLAEENREGTEPLLKIQYQPGKHALFQDAQKPSQNEWVKPRMLWKLPFSWRGD</sequence>
<dbReference type="GO" id="GO:0044754">
    <property type="term" value="C:autolysosome"/>
    <property type="evidence" value="ECO:0007669"/>
    <property type="project" value="UniProtKB-SubCell"/>
</dbReference>
<dbReference type="PANTHER" id="PTHR11431">
    <property type="entry name" value="FERRITIN"/>
    <property type="match status" value="1"/>
</dbReference>
<evidence type="ECO:0000256" key="2">
    <source>
        <dbReference type="ARBA" id="ARBA00045578"/>
    </source>
</evidence>
<proteinExistence type="inferred from homology"/>
<evidence type="ECO:0000256" key="1">
    <source>
        <dbReference type="ARBA" id="ARBA00044942"/>
    </source>
</evidence>
<dbReference type="InterPro" id="IPR009040">
    <property type="entry name" value="Ferritin-like_diiron"/>
</dbReference>
<dbReference type="PANTHER" id="PTHR11431:SF47">
    <property type="entry name" value="FERRITIN LIGHT CHAIN"/>
    <property type="match status" value="1"/>
</dbReference>
<keyword evidence="4" id="KW-0408">Iron</keyword>
<keyword evidence="4" id="KW-0479">Metal-binding</keyword>
<keyword evidence="7" id="KW-1185">Reference proteome</keyword>
<dbReference type="InterPro" id="IPR012347">
    <property type="entry name" value="Ferritin-like"/>
</dbReference>
<comment type="subcellular location">
    <subcellularLocation>
        <location evidence="1">Autolysosome</location>
    </subcellularLocation>
</comment>
<name>A0A8C3YJD5_9CETA</name>
<dbReference type="PROSITE" id="PS50905">
    <property type="entry name" value="FERRITIN_LIKE"/>
    <property type="match status" value="1"/>
</dbReference>
<evidence type="ECO:0000256" key="3">
    <source>
        <dbReference type="ARBA" id="ARBA00047045"/>
    </source>
</evidence>
<evidence type="ECO:0000313" key="6">
    <source>
        <dbReference type="Ensembl" id="ENSCWAP00000016492.1"/>
    </source>
</evidence>
<dbReference type="GO" id="GO:0008199">
    <property type="term" value="F:ferric iron binding"/>
    <property type="evidence" value="ECO:0007669"/>
    <property type="project" value="InterPro"/>
</dbReference>
<dbReference type="Ensembl" id="ENSCWAT00000017891.1">
    <property type="protein sequence ID" value="ENSCWAP00000016492.1"/>
    <property type="gene ID" value="ENSCWAG00000012771.1"/>
</dbReference>
<comment type="function">
    <text evidence="2">Stores iron in a soluble, non-toxic, readily available form. Important for iron homeostasis. Iron is taken up in the ferrous form and deposited as ferric hydroxides after oxidation. Also plays a role in delivery of iron to cells. Mediates iron uptake in capsule cells of the developing kidney. Delivery to lysosomes by the cargo receptor NCOA4 for autophagic degradation and release or iron.</text>
</comment>
<comment type="subunit">
    <text evidence="3">Oligomer of 24 subunits. There are two types of subunits: L (light) chain and H (heavy) chain. The major chain can be light or heavy, depending on the species and tissue type. The functional molecule forms a roughly spherical shell with a diameter of 12 nm and contains a central cavity into which the insoluble mineral iron core is deposited. Interacts with NCOA4.</text>
</comment>
<reference evidence="6" key="2">
    <citation type="submission" date="2025-09" db="UniProtKB">
        <authorList>
            <consortium name="Ensembl"/>
        </authorList>
    </citation>
    <scope>IDENTIFICATION</scope>
</reference>
<dbReference type="SUPFAM" id="SSF47240">
    <property type="entry name" value="Ferritin-like"/>
    <property type="match status" value="1"/>
</dbReference>
<dbReference type="Proteomes" id="UP000694540">
    <property type="component" value="Unplaced"/>
</dbReference>
<dbReference type="GO" id="GO:0008198">
    <property type="term" value="F:ferrous iron binding"/>
    <property type="evidence" value="ECO:0007669"/>
    <property type="project" value="TreeGrafter"/>
</dbReference>
<dbReference type="AlphaFoldDB" id="A0A8C3YJD5"/>
<dbReference type="GeneTree" id="ENSGT00940000153096"/>
<dbReference type="InterPro" id="IPR001519">
    <property type="entry name" value="Ferritin"/>
</dbReference>
<dbReference type="GO" id="GO:0006879">
    <property type="term" value="P:intracellular iron ion homeostasis"/>
    <property type="evidence" value="ECO:0007669"/>
    <property type="project" value="UniProtKB-KW"/>
</dbReference>
<dbReference type="InterPro" id="IPR009078">
    <property type="entry name" value="Ferritin-like_SF"/>
</dbReference>
<dbReference type="Gene3D" id="1.20.1260.10">
    <property type="match status" value="1"/>
</dbReference>
<evidence type="ECO:0000313" key="7">
    <source>
        <dbReference type="Proteomes" id="UP000694540"/>
    </source>
</evidence>
<feature type="domain" description="Ferritin-like diiron" evidence="5">
    <location>
        <begin position="7"/>
        <end position="106"/>
    </location>
</feature>
<protein>
    <recommendedName>
        <fullName evidence="4">Ferritin</fullName>
    </recommendedName>
</protein>
<keyword evidence="4" id="KW-0409">Iron storage</keyword>
<evidence type="ECO:0000259" key="5">
    <source>
        <dbReference type="PROSITE" id="PS50905"/>
    </source>
</evidence>
<dbReference type="GO" id="GO:0006826">
    <property type="term" value="P:iron ion transport"/>
    <property type="evidence" value="ECO:0007669"/>
    <property type="project" value="InterPro"/>
</dbReference>
<organism evidence="6 7">
    <name type="scientific">Catagonus wagneri</name>
    <name type="common">Chacoan peccary</name>
    <dbReference type="NCBI Taxonomy" id="51154"/>
    <lineage>
        <taxon>Eukaryota</taxon>
        <taxon>Metazoa</taxon>
        <taxon>Chordata</taxon>
        <taxon>Craniata</taxon>
        <taxon>Vertebrata</taxon>
        <taxon>Euteleostomi</taxon>
        <taxon>Mammalia</taxon>
        <taxon>Eutheria</taxon>
        <taxon>Laurasiatheria</taxon>
        <taxon>Artiodactyla</taxon>
        <taxon>Suina</taxon>
        <taxon>Tayassuidae</taxon>
        <taxon>Catagonus</taxon>
    </lineage>
</organism>
<accession>A0A8C3YJD5</accession>
<evidence type="ECO:0000256" key="4">
    <source>
        <dbReference type="RuleBase" id="RU361145"/>
    </source>
</evidence>